<reference evidence="1" key="1">
    <citation type="submission" date="2021-01" db="EMBL/GenBank/DDBJ databases">
        <authorList>
            <person name="Corre E."/>
            <person name="Pelletier E."/>
            <person name="Niang G."/>
            <person name="Scheremetjew M."/>
            <person name="Finn R."/>
            <person name="Kale V."/>
            <person name="Holt S."/>
            <person name="Cochrane G."/>
            <person name="Meng A."/>
            <person name="Brown T."/>
            <person name="Cohen L."/>
        </authorList>
    </citation>
    <scope>NUCLEOTIDE SEQUENCE</scope>
    <source>
        <strain evidence="1">CCMP1897</strain>
    </source>
</reference>
<accession>A0A7S3UI62</accession>
<evidence type="ECO:0000313" key="1">
    <source>
        <dbReference type="EMBL" id="CAE0613530.1"/>
    </source>
</evidence>
<proteinExistence type="predicted"/>
<gene>
    <name evidence="1" type="ORF">PSAL00342_LOCUS7429</name>
</gene>
<dbReference type="EMBL" id="HBIS01009031">
    <property type="protein sequence ID" value="CAE0613530.1"/>
    <property type="molecule type" value="Transcribed_RNA"/>
</dbReference>
<dbReference type="AlphaFoldDB" id="A0A7S3UI62"/>
<organism evidence="1">
    <name type="scientific">Picocystis salinarum</name>
    <dbReference type="NCBI Taxonomy" id="88271"/>
    <lineage>
        <taxon>Eukaryota</taxon>
        <taxon>Viridiplantae</taxon>
        <taxon>Chlorophyta</taxon>
        <taxon>Picocystophyceae</taxon>
        <taxon>Picocystales</taxon>
        <taxon>Picocystaceae</taxon>
        <taxon>Picocystis</taxon>
    </lineage>
</organism>
<protein>
    <submittedName>
        <fullName evidence="1">Uncharacterized protein</fullName>
    </submittedName>
</protein>
<name>A0A7S3UI62_9CHLO</name>
<sequence>MSQPRKHIRACARRGVIQRRRKRRSGRRRSDMPRRRPCFDVTAFLSGRAHPRPWSSEGDLVASASHACRAVRQLSCPSSFSIREVGVQDLFLRDGHGAYPRPGSSPLLHGLLLPRGAFECVVDVDGKRHTTTTSMATTKDAIVAANAIAVAFLKRTRVDQPWQSGKCGPRYLWTDAFAVCLLLGLHWRGCKIDWNKTEPIEAAVEVVRGVHGVLGKKRVEEGRGFVGTSICSETEGWLSQDRNQPIARGLRIGKKLPERKLHEPFDEQLEWERDGQYFHYLTKWIHALAQMAAATNDSKYAIQAAQLIKGIHWEFARGKPGGRHLAWKMSTDLSRALVPTQGHTDPLDGFVAYRHVQATLLYFGLGSKYSLESEIEDIRSMVTGKRFDTSDVLGMGCLLADACKVMHLCVRRNALGGDGYDKELPKLLLGLLRDAQIGLARVAEDAFRQAAPHRLAFREFGLSTGLQALPLMQKLVIELRREPDKCGLSKYDVQQVESMLSHLIEAHFWMVKEIHEFWAIDDHRKVGSWISHMDINEVMWATSLLPDGFIEMLF</sequence>